<accession>A0A5B7E004</accession>
<gene>
    <name evidence="1" type="ORF">E2C01_020396</name>
</gene>
<dbReference type="AlphaFoldDB" id="A0A5B7E004"/>
<dbReference type="Proteomes" id="UP000324222">
    <property type="component" value="Unassembled WGS sequence"/>
</dbReference>
<reference evidence="1 2" key="1">
    <citation type="submission" date="2019-05" db="EMBL/GenBank/DDBJ databases">
        <title>Another draft genome of Portunus trituberculatus and its Hox gene families provides insights of decapod evolution.</title>
        <authorList>
            <person name="Jeong J.-H."/>
            <person name="Song I."/>
            <person name="Kim S."/>
            <person name="Choi T."/>
            <person name="Kim D."/>
            <person name="Ryu S."/>
            <person name="Kim W."/>
        </authorList>
    </citation>
    <scope>NUCLEOTIDE SEQUENCE [LARGE SCALE GENOMIC DNA]</scope>
    <source>
        <tissue evidence="1">Muscle</tissue>
    </source>
</reference>
<proteinExistence type="predicted"/>
<name>A0A5B7E004_PORTR</name>
<sequence length="74" mass="7633">MPILPGAWGGRPVLSNTLSAVTAGWCRMALSSSHVFAARGISQGSLVFKPIQPPPFTAAVAARLSRNTCVPGSL</sequence>
<evidence type="ECO:0000313" key="1">
    <source>
        <dbReference type="EMBL" id="MPC27230.1"/>
    </source>
</evidence>
<protein>
    <submittedName>
        <fullName evidence="1">Uncharacterized protein</fullName>
    </submittedName>
</protein>
<keyword evidence="2" id="KW-1185">Reference proteome</keyword>
<organism evidence="1 2">
    <name type="scientific">Portunus trituberculatus</name>
    <name type="common">Swimming crab</name>
    <name type="synonym">Neptunus trituberculatus</name>
    <dbReference type="NCBI Taxonomy" id="210409"/>
    <lineage>
        <taxon>Eukaryota</taxon>
        <taxon>Metazoa</taxon>
        <taxon>Ecdysozoa</taxon>
        <taxon>Arthropoda</taxon>
        <taxon>Crustacea</taxon>
        <taxon>Multicrustacea</taxon>
        <taxon>Malacostraca</taxon>
        <taxon>Eumalacostraca</taxon>
        <taxon>Eucarida</taxon>
        <taxon>Decapoda</taxon>
        <taxon>Pleocyemata</taxon>
        <taxon>Brachyura</taxon>
        <taxon>Eubrachyura</taxon>
        <taxon>Portunoidea</taxon>
        <taxon>Portunidae</taxon>
        <taxon>Portuninae</taxon>
        <taxon>Portunus</taxon>
    </lineage>
</organism>
<comment type="caution">
    <text evidence="1">The sequence shown here is derived from an EMBL/GenBank/DDBJ whole genome shotgun (WGS) entry which is preliminary data.</text>
</comment>
<dbReference type="EMBL" id="VSRR010001711">
    <property type="protein sequence ID" value="MPC27230.1"/>
    <property type="molecule type" value="Genomic_DNA"/>
</dbReference>
<evidence type="ECO:0000313" key="2">
    <source>
        <dbReference type="Proteomes" id="UP000324222"/>
    </source>
</evidence>